<protein>
    <submittedName>
        <fullName evidence="2">Uncharacterized protein</fullName>
    </submittedName>
</protein>
<reference evidence="2" key="1">
    <citation type="submission" date="2016-03" db="EMBL/GenBank/DDBJ databases">
        <title>Partial sequence of psychrophilic Colwellia sp.</title>
        <authorList>
            <person name="Pankowski J.A."/>
            <person name="Leong J.S."/>
            <person name="Nano F.E."/>
        </authorList>
    </citation>
    <scope>NUCLEOTIDE SEQUENCE</scope>
    <source>
        <strain evidence="2">C1</strain>
    </source>
</reference>
<keyword evidence="1" id="KW-1133">Transmembrane helix</keyword>
<keyword evidence="1" id="KW-0812">Transmembrane</keyword>
<feature type="transmembrane region" description="Helical" evidence="1">
    <location>
        <begin position="20"/>
        <end position="38"/>
    </location>
</feature>
<organism evidence="2">
    <name type="scientific">Colwellia sp. C1</name>
    <dbReference type="NCBI Taxonomy" id="1737566"/>
    <lineage>
        <taxon>Bacteria</taxon>
        <taxon>Pseudomonadati</taxon>
        <taxon>Pseudomonadota</taxon>
        <taxon>Gammaproteobacteria</taxon>
        <taxon>Alteromonadales</taxon>
        <taxon>Colwelliaceae</taxon>
        <taxon>Colwellia</taxon>
    </lineage>
</organism>
<accession>A0A168PI48</accession>
<keyword evidence="1" id="KW-0472">Membrane</keyword>
<evidence type="ECO:0000313" key="2">
    <source>
        <dbReference type="EMBL" id="ANC57929.1"/>
    </source>
</evidence>
<dbReference type="AlphaFoldDB" id="A0A168PI48"/>
<evidence type="ECO:0000256" key="1">
    <source>
        <dbReference type="SAM" id="Phobius"/>
    </source>
</evidence>
<sequence>MTQMIFGSIGYLLLANHGTWLFLQTQVIRIFFVIYIRYNTFLLLTKAV</sequence>
<proteinExistence type="predicted"/>
<name>A0A168PI48_9GAMM</name>
<dbReference type="EMBL" id="KU926706">
    <property type="protein sequence ID" value="ANC57929.1"/>
    <property type="molecule type" value="Genomic_DNA"/>
</dbReference>